<name>A0A6A6LC62_HEVBR</name>
<reference evidence="1 2" key="1">
    <citation type="journal article" date="2020" name="Mol. Plant">
        <title>The Chromosome-Based Rubber Tree Genome Provides New Insights into Spurge Genome Evolution and Rubber Biosynthesis.</title>
        <authorList>
            <person name="Liu J."/>
            <person name="Shi C."/>
            <person name="Shi C.C."/>
            <person name="Li W."/>
            <person name="Zhang Q.J."/>
            <person name="Zhang Y."/>
            <person name="Li K."/>
            <person name="Lu H.F."/>
            <person name="Shi C."/>
            <person name="Zhu S.T."/>
            <person name="Xiao Z.Y."/>
            <person name="Nan H."/>
            <person name="Yue Y."/>
            <person name="Zhu X.G."/>
            <person name="Wu Y."/>
            <person name="Hong X.N."/>
            <person name="Fan G.Y."/>
            <person name="Tong Y."/>
            <person name="Zhang D."/>
            <person name="Mao C.L."/>
            <person name="Liu Y.L."/>
            <person name="Hao S.J."/>
            <person name="Liu W.Q."/>
            <person name="Lv M.Q."/>
            <person name="Zhang H.B."/>
            <person name="Liu Y."/>
            <person name="Hu-Tang G.R."/>
            <person name="Wang J.P."/>
            <person name="Wang J.H."/>
            <person name="Sun Y.H."/>
            <person name="Ni S.B."/>
            <person name="Chen W.B."/>
            <person name="Zhang X.C."/>
            <person name="Jiao Y.N."/>
            <person name="Eichler E.E."/>
            <person name="Li G.H."/>
            <person name="Liu X."/>
            <person name="Gao L.Z."/>
        </authorList>
    </citation>
    <scope>NUCLEOTIDE SEQUENCE [LARGE SCALE GENOMIC DNA]</scope>
    <source>
        <strain evidence="2">cv. GT1</strain>
        <tissue evidence="1">Leaf</tissue>
    </source>
</reference>
<evidence type="ECO:0000313" key="1">
    <source>
        <dbReference type="EMBL" id="KAF2298157.1"/>
    </source>
</evidence>
<comment type="caution">
    <text evidence="1">The sequence shown here is derived from an EMBL/GenBank/DDBJ whole genome shotgun (WGS) entry which is preliminary data.</text>
</comment>
<accession>A0A6A6LC62</accession>
<organism evidence="1 2">
    <name type="scientific">Hevea brasiliensis</name>
    <name type="common">Para rubber tree</name>
    <name type="synonym">Siphonia brasiliensis</name>
    <dbReference type="NCBI Taxonomy" id="3981"/>
    <lineage>
        <taxon>Eukaryota</taxon>
        <taxon>Viridiplantae</taxon>
        <taxon>Streptophyta</taxon>
        <taxon>Embryophyta</taxon>
        <taxon>Tracheophyta</taxon>
        <taxon>Spermatophyta</taxon>
        <taxon>Magnoliopsida</taxon>
        <taxon>eudicotyledons</taxon>
        <taxon>Gunneridae</taxon>
        <taxon>Pentapetalae</taxon>
        <taxon>rosids</taxon>
        <taxon>fabids</taxon>
        <taxon>Malpighiales</taxon>
        <taxon>Euphorbiaceae</taxon>
        <taxon>Crotonoideae</taxon>
        <taxon>Micrandreae</taxon>
        <taxon>Hevea</taxon>
    </lineage>
</organism>
<keyword evidence="2" id="KW-1185">Reference proteome</keyword>
<evidence type="ECO:0000313" key="2">
    <source>
        <dbReference type="Proteomes" id="UP000467840"/>
    </source>
</evidence>
<proteinExistence type="predicted"/>
<dbReference type="EMBL" id="JAAGAX010000011">
    <property type="protein sequence ID" value="KAF2298157.1"/>
    <property type="molecule type" value="Genomic_DNA"/>
</dbReference>
<dbReference type="AlphaFoldDB" id="A0A6A6LC62"/>
<sequence length="175" mass="20338">MDGSCKEEYACIEAYSAKNERLNPSSVYRVQLSKEGLIQETFSSWIKEARDKPTISMLEQIRIQVMNKIIEKRKSMDKWINEWSPYCMRKFQDNMQISSQCTIYFNGNNGFEITHRGDRQIVFLDSRIRNEPFAKGFGKKSYRKPKGADGGMALHIDESTGYMIYKANLNLQCFG</sequence>
<dbReference type="Proteomes" id="UP000467840">
    <property type="component" value="Chromosome 1"/>
</dbReference>
<gene>
    <name evidence="1" type="ORF">GH714_016094</name>
</gene>
<protein>
    <submittedName>
        <fullName evidence="1">Uncharacterized protein</fullName>
    </submittedName>
</protein>